<evidence type="ECO:0000313" key="2">
    <source>
        <dbReference type="Proteomes" id="UP000223329"/>
    </source>
</evidence>
<protein>
    <submittedName>
        <fullName evidence="1">Uncharacterized protein</fullName>
    </submittedName>
</protein>
<accession>A0A221SBY7</accession>
<dbReference type="EMBL" id="MF033351">
    <property type="protein sequence ID" value="ASN73526.1"/>
    <property type="molecule type" value="Genomic_DNA"/>
</dbReference>
<evidence type="ECO:0000313" key="1">
    <source>
        <dbReference type="EMBL" id="ASN73526.1"/>
    </source>
</evidence>
<name>A0A221SBY7_9CAUD</name>
<keyword evidence="2" id="KW-1185">Reference proteome</keyword>
<dbReference type="Proteomes" id="UP000223329">
    <property type="component" value="Segment"/>
</dbReference>
<gene>
    <name evidence="1" type="ORF">P2_16</name>
</gene>
<dbReference type="OrthoDB" id="22195at10239"/>
<proteinExistence type="predicted"/>
<sequence>MRGYNYIVGDRVYRTVPNGSFVPKGIKGTVGHCRRGAMVQVHFDNGHIWYCSVKFIRPLVRVVG</sequence>
<organism evidence="1 2">
    <name type="scientific">Acinetobacter phage vB_ApiP_P2</name>
    <dbReference type="NCBI Taxonomy" id="2016053"/>
    <lineage>
        <taxon>Viruses</taxon>
        <taxon>Duplodnaviria</taxon>
        <taxon>Heunggongvirae</taxon>
        <taxon>Uroviricota</taxon>
        <taxon>Caudoviricetes</taxon>
        <taxon>Autographivirales</taxon>
        <taxon>Autoscriptoviridae</taxon>
        <taxon>Beijerinckvirinae</taxon>
        <taxon>Friunavirus</taxon>
        <taxon>Friunavirus P2</taxon>
    </lineage>
</organism>
<reference evidence="1 2" key="1">
    <citation type="submission" date="2017-04" db="EMBL/GenBank/DDBJ databases">
        <title>Sensitivity acquisition of phages to Acinetobacter calcoaceticus-baumannii complex species through exchange of pectate lyase domains.</title>
        <authorList>
            <person name="Oliveira H."/>
            <person name="Rita A."/>
            <person name="Konstantinidis N."/>
            <person name="Dotsch A."/>
            <person name="Ferreira A."/>
            <person name="Akturk E."/>
            <person name="Nemec A."/>
            <person name="Sillankorva S."/>
            <person name="Shneider M."/>
            <person name="Azeredo J."/>
        </authorList>
    </citation>
    <scope>NUCLEOTIDE SEQUENCE [LARGE SCALE GENOMIC DNA]</scope>
</reference>